<feature type="region of interest" description="Disordered" evidence="1">
    <location>
        <begin position="64"/>
        <end position="111"/>
    </location>
</feature>
<organism evidence="2 3">
    <name type="scientific">Apolygus lucorum</name>
    <name type="common">Small green plant bug</name>
    <name type="synonym">Lygocoris lucorum</name>
    <dbReference type="NCBI Taxonomy" id="248454"/>
    <lineage>
        <taxon>Eukaryota</taxon>
        <taxon>Metazoa</taxon>
        <taxon>Ecdysozoa</taxon>
        <taxon>Arthropoda</taxon>
        <taxon>Hexapoda</taxon>
        <taxon>Insecta</taxon>
        <taxon>Pterygota</taxon>
        <taxon>Neoptera</taxon>
        <taxon>Paraneoptera</taxon>
        <taxon>Hemiptera</taxon>
        <taxon>Heteroptera</taxon>
        <taxon>Panheteroptera</taxon>
        <taxon>Cimicomorpha</taxon>
        <taxon>Miridae</taxon>
        <taxon>Mirini</taxon>
        <taxon>Apolygus</taxon>
    </lineage>
</organism>
<dbReference type="Proteomes" id="UP000466442">
    <property type="component" value="Unassembled WGS sequence"/>
</dbReference>
<dbReference type="AlphaFoldDB" id="A0A8S9WRA5"/>
<sequence length="111" mass="12793">MRFTAKPRTYAEGASKPQFPGNKSRILKSSKSTQAVDSRHQREIRGRKTIEKWIAIRNRRGVDISDKFPDFQIEEQPSRSNKHGRPPECDASAPDSPEWSPRKKARVLQHI</sequence>
<feature type="region of interest" description="Disordered" evidence="1">
    <location>
        <begin position="1"/>
        <end position="43"/>
    </location>
</feature>
<comment type="caution">
    <text evidence="2">The sequence shown here is derived from an EMBL/GenBank/DDBJ whole genome shotgun (WGS) entry which is preliminary data.</text>
</comment>
<feature type="compositionally biased region" description="Polar residues" evidence="1">
    <location>
        <begin position="27"/>
        <end position="36"/>
    </location>
</feature>
<reference evidence="2" key="1">
    <citation type="journal article" date="2021" name="Mol. Ecol. Resour.">
        <title>Apolygus lucorum genome provides insights into omnivorousness and mesophyll feeding.</title>
        <authorList>
            <person name="Liu Y."/>
            <person name="Liu H."/>
            <person name="Wang H."/>
            <person name="Huang T."/>
            <person name="Liu B."/>
            <person name="Yang B."/>
            <person name="Yin L."/>
            <person name="Li B."/>
            <person name="Zhang Y."/>
            <person name="Zhang S."/>
            <person name="Jiang F."/>
            <person name="Zhang X."/>
            <person name="Ren Y."/>
            <person name="Wang B."/>
            <person name="Wang S."/>
            <person name="Lu Y."/>
            <person name="Wu K."/>
            <person name="Fan W."/>
            <person name="Wang G."/>
        </authorList>
    </citation>
    <scope>NUCLEOTIDE SEQUENCE</scope>
    <source>
        <strain evidence="2">12Hb</strain>
    </source>
</reference>
<feature type="compositionally biased region" description="Basic residues" evidence="1">
    <location>
        <begin position="102"/>
        <end position="111"/>
    </location>
</feature>
<proteinExistence type="predicted"/>
<gene>
    <name evidence="2" type="ORF">GE061_007486</name>
</gene>
<evidence type="ECO:0000256" key="1">
    <source>
        <dbReference type="SAM" id="MobiDB-lite"/>
    </source>
</evidence>
<dbReference type="EMBL" id="WIXP02000015">
    <property type="protein sequence ID" value="KAF6199460.1"/>
    <property type="molecule type" value="Genomic_DNA"/>
</dbReference>
<evidence type="ECO:0000313" key="2">
    <source>
        <dbReference type="EMBL" id="KAF6199460.1"/>
    </source>
</evidence>
<protein>
    <submittedName>
        <fullName evidence="2">Uncharacterized protein</fullName>
    </submittedName>
</protein>
<name>A0A8S9WRA5_APOLU</name>
<accession>A0A8S9WRA5</accession>
<keyword evidence="3" id="KW-1185">Reference proteome</keyword>
<evidence type="ECO:0000313" key="3">
    <source>
        <dbReference type="Proteomes" id="UP000466442"/>
    </source>
</evidence>